<comment type="caution">
    <text evidence="2">The sequence shown here is derived from an EMBL/GenBank/DDBJ whole genome shotgun (WGS) entry which is preliminary data.</text>
</comment>
<name>A0A8T1WSR8_9STRA</name>
<dbReference type="AlphaFoldDB" id="A0A8T1WSR8"/>
<evidence type="ECO:0000313" key="2">
    <source>
        <dbReference type="EMBL" id="KAG7395338.1"/>
    </source>
</evidence>
<dbReference type="EMBL" id="JAGDFL010000211">
    <property type="protein sequence ID" value="KAG7395338.1"/>
    <property type="molecule type" value="Genomic_DNA"/>
</dbReference>
<dbReference type="Proteomes" id="UP000693981">
    <property type="component" value="Unassembled WGS sequence"/>
</dbReference>
<keyword evidence="3" id="KW-1185">Reference proteome</keyword>
<sequence length="131" mass="14015">MQSNRHAETLEAFYDRVMHRVCEAYREEAEAQDPKAADLLDQTWKEKLMRYTGRRSGPGTVNSNNISVAGTPEDAASSGDEVEQGGDASSFVSTTHSSPVAAIAAPRIGRPIAQLPSDAVSSSSSVFAKMV</sequence>
<keyword evidence="2" id="KW-0675">Receptor</keyword>
<evidence type="ECO:0000313" key="3">
    <source>
        <dbReference type="Proteomes" id="UP000693981"/>
    </source>
</evidence>
<protein>
    <submittedName>
        <fullName evidence="2">Ryanodine receptor 3</fullName>
    </submittedName>
</protein>
<proteinExistence type="predicted"/>
<organism evidence="2 3">
    <name type="scientific">Phytophthora boehmeriae</name>
    <dbReference type="NCBI Taxonomy" id="109152"/>
    <lineage>
        <taxon>Eukaryota</taxon>
        <taxon>Sar</taxon>
        <taxon>Stramenopiles</taxon>
        <taxon>Oomycota</taxon>
        <taxon>Peronosporomycetes</taxon>
        <taxon>Peronosporales</taxon>
        <taxon>Peronosporaceae</taxon>
        <taxon>Phytophthora</taxon>
    </lineage>
</organism>
<feature type="compositionally biased region" description="Polar residues" evidence="1">
    <location>
        <begin position="59"/>
        <end position="68"/>
    </location>
</feature>
<evidence type="ECO:0000256" key="1">
    <source>
        <dbReference type="SAM" id="MobiDB-lite"/>
    </source>
</evidence>
<gene>
    <name evidence="2" type="primary">RYR3_1</name>
    <name evidence="2" type="ORF">PHYBOEH_003900</name>
</gene>
<accession>A0A8T1WSR8</accession>
<feature type="region of interest" description="Disordered" evidence="1">
    <location>
        <begin position="51"/>
        <end position="97"/>
    </location>
</feature>
<reference evidence="2" key="1">
    <citation type="submission" date="2021-02" db="EMBL/GenBank/DDBJ databases">
        <authorList>
            <person name="Palmer J.M."/>
        </authorList>
    </citation>
    <scope>NUCLEOTIDE SEQUENCE</scope>
    <source>
        <strain evidence="2">SCRP23</strain>
    </source>
</reference>
<dbReference type="OrthoDB" id="121265at2759"/>